<dbReference type="GO" id="GO:0005975">
    <property type="term" value="P:carbohydrate metabolic process"/>
    <property type="evidence" value="ECO:0007669"/>
    <property type="project" value="InterPro"/>
</dbReference>
<accession>A0A3D8GVV5</accession>
<evidence type="ECO:0000259" key="1">
    <source>
        <dbReference type="PROSITE" id="PS51677"/>
    </source>
</evidence>
<dbReference type="PANTHER" id="PTHR10587:SF80">
    <property type="entry name" value="CHITOOLIGOSACCHARIDE DEACETYLASE"/>
    <property type="match status" value="1"/>
</dbReference>
<evidence type="ECO:0000313" key="3">
    <source>
        <dbReference type="Proteomes" id="UP000257144"/>
    </source>
</evidence>
<sequence>MVKRFGLFLMACFLFISLVNSPLVGSYIQSLKIGAEAVSKQNDPLYERISMEAAEKRIPAEDARIDKVWKTMPGYNGLEIDIPASYRKMKASGKFDPKKLVYKEVKPKIHLGQLPPAPIFRGSPSKPMVSFAVNVAWGNEFLPDMLAVMKRHNVSASFFLEGNWVKKNPEIAKMIASAGHEIGNHSYSHADMKRISKEKALDELRKTNEVIEATIGNKCTWFAPPSGSMGPDTAAIAAEAGMGTIMWTVDTVDWKKPSPETIINRVSSKVSNGSIILMHPTEPTALALERLILSIKEKKLKIGTVSDMLSESRVEVIE</sequence>
<feature type="domain" description="NodB homology" evidence="1">
    <location>
        <begin position="127"/>
        <end position="303"/>
    </location>
</feature>
<evidence type="ECO:0000313" key="2">
    <source>
        <dbReference type="EMBL" id="RDU38594.1"/>
    </source>
</evidence>
<name>A0A3D8GVV5_9BACI</name>
<dbReference type="Gene3D" id="3.20.20.370">
    <property type="entry name" value="Glycoside hydrolase/deacetylase"/>
    <property type="match status" value="1"/>
</dbReference>
<dbReference type="CDD" id="cd10950">
    <property type="entry name" value="CE4_BsYlxY_like"/>
    <property type="match status" value="1"/>
</dbReference>
<dbReference type="InterPro" id="IPR014228">
    <property type="entry name" value="Spore_polysacc_deacetyl_YlxY"/>
</dbReference>
<protein>
    <recommendedName>
        <fullName evidence="1">NodB homology domain-containing protein</fullName>
    </recommendedName>
</protein>
<dbReference type="AlphaFoldDB" id="A0A3D8GVV5"/>
<dbReference type="PANTHER" id="PTHR10587">
    <property type="entry name" value="GLYCOSYL TRANSFERASE-RELATED"/>
    <property type="match status" value="1"/>
</dbReference>
<dbReference type="RefSeq" id="WP_115450512.1">
    <property type="nucleotide sequence ID" value="NZ_QNQT01000001.1"/>
</dbReference>
<dbReference type="GO" id="GO:0016810">
    <property type="term" value="F:hydrolase activity, acting on carbon-nitrogen (but not peptide) bonds"/>
    <property type="evidence" value="ECO:0007669"/>
    <property type="project" value="InterPro"/>
</dbReference>
<dbReference type="InterPro" id="IPR050248">
    <property type="entry name" value="Polysacc_deacetylase_ArnD"/>
</dbReference>
<dbReference type="EMBL" id="QNQT01000001">
    <property type="protein sequence ID" value="RDU38594.1"/>
    <property type="molecule type" value="Genomic_DNA"/>
</dbReference>
<keyword evidence="3" id="KW-1185">Reference proteome</keyword>
<gene>
    <name evidence="2" type="ORF">DRW41_03255</name>
</gene>
<dbReference type="OrthoDB" id="9812065at2"/>
<dbReference type="NCBIfam" id="TIGR02873">
    <property type="entry name" value="spore_ylxY"/>
    <property type="match status" value="1"/>
</dbReference>
<dbReference type="InterPro" id="IPR011330">
    <property type="entry name" value="Glyco_hydro/deAcase_b/a-brl"/>
</dbReference>
<dbReference type="InterPro" id="IPR002509">
    <property type="entry name" value="NODB_dom"/>
</dbReference>
<dbReference type="SUPFAM" id="SSF88713">
    <property type="entry name" value="Glycoside hydrolase/deacetylase"/>
    <property type="match status" value="1"/>
</dbReference>
<dbReference type="Pfam" id="PF01522">
    <property type="entry name" value="Polysacc_deac_1"/>
    <property type="match status" value="1"/>
</dbReference>
<reference evidence="2 3" key="1">
    <citation type="submission" date="2018-07" db="EMBL/GenBank/DDBJ databases">
        <title>Bacillus sp. YLB-04 draft genome sequence.</title>
        <authorList>
            <person name="Yu L."/>
            <person name="Tang X."/>
        </authorList>
    </citation>
    <scope>NUCLEOTIDE SEQUENCE [LARGE SCALE GENOMIC DNA]</scope>
    <source>
        <strain evidence="2 3">YLB-04</strain>
    </source>
</reference>
<dbReference type="Proteomes" id="UP000257144">
    <property type="component" value="Unassembled WGS sequence"/>
</dbReference>
<organism evidence="2 3">
    <name type="scientific">Neobacillus piezotolerans</name>
    <dbReference type="NCBI Taxonomy" id="2259171"/>
    <lineage>
        <taxon>Bacteria</taxon>
        <taxon>Bacillati</taxon>
        <taxon>Bacillota</taxon>
        <taxon>Bacilli</taxon>
        <taxon>Bacillales</taxon>
        <taxon>Bacillaceae</taxon>
        <taxon>Neobacillus</taxon>
    </lineage>
</organism>
<comment type="caution">
    <text evidence="2">The sequence shown here is derived from an EMBL/GenBank/DDBJ whole genome shotgun (WGS) entry which is preliminary data.</text>
</comment>
<dbReference type="GO" id="GO:0016020">
    <property type="term" value="C:membrane"/>
    <property type="evidence" value="ECO:0007669"/>
    <property type="project" value="TreeGrafter"/>
</dbReference>
<dbReference type="PROSITE" id="PS51677">
    <property type="entry name" value="NODB"/>
    <property type="match status" value="1"/>
</dbReference>
<proteinExistence type="predicted"/>